<evidence type="ECO:0000313" key="2">
    <source>
        <dbReference type="Proteomes" id="UP001055200"/>
    </source>
</evidence>
<dbReference type="Proteomes" id="UP001055200">
    <property type="component" value="Chromosome"/>
</dbReference>
<evidence type="ECO:0008006" key="3">
    <source>
        <dbReference type="Google" id="ProtNLM"/>
    </source>
</evidence>
<protein>
    <recommendedName>
        <fullName evidence="3">Lipoprotein</fullName>
    </recommendedName>
</protein>
<accession>A0ABY3U5U4</accession>
<name>A0ABY3U5U4_9MYCO</name>
<dbReference type="EMBL" id="CP092365">
    <property type="protein sequence ID" value="ULN53471.1"/>
    <property type="molecule type" value="Genomic_DNA"/>
</dbReference>
<keyword evidence="2" id="KW-1185">Reference proteome</keyword>
<sequence length="135" mass="14041">MLAALAVVVAGGCLGEPMAVADDENFQSPDGNIACYAIEKYVQCDITERDWSAPRPADCATPNGYGAGIVMSSGGEPELVCGGGIFGNPARADTLGYGQTYSMSNYHCDSSEAGITCVNVIGHGFMIGRAAYRLF</sequence>
<dbReference type="RefSeq" id="WP_240171722.1">
    <property type="nucleotide sequence ID" value="NZ_CP092365.1"/>
</dbReference>
<reference evidence="1" key="1">
    <citation type="submission" date="2022-08" db="EMBL/GenBank/DDBJ databases">
        <title>Complete genome sequence of 14 non-tuberculosis mycobacteria type-strains.</title>
        <authorList>
            <person name="Igarashi Y."/>
            <person name="Osugi A."/>
            <person name="Mitarai S."/>
        </authorList>
    </citation>
    <scope>NUCLEOTIDE SEQUENCE</scope>
    <source>
        <strain evidence="1">DSM 45575</strain>
    </source>
</reference>
<proteinExistence type="predicted"/>
<dbReference type="Pfam" id="PF20341">
    <property type="entry name" value="DUF6636"/>
    <property type="match status" value="1"/>
</dbReference>
<evidence type="ECO:0000313" key="1">
    <source>
        <dbReference type="EMBL" id="ULN53471.1"/>
    </source>
</evidence>
<gene>
    <name evidence="1" type="ORF">MIU77_03770</name>
</gene>
<organism evidence="1 2">
    <name type="scientific">Mycolicibacillus parakoreensis</name>
    <dbReference type="NCBI Taxonomy" id="1069221"/>
    <lineage>
        <taxon>Bacteria</taxon>
        <taxon>Bacillati</taxon>
        <taxon>Actinomycetota</taxon>
        <taxon>Actinomycetes</taxon>
        <taxon>Mycobacteriales</taxon>
        <taxon>Mycobacteriaceae</taxon>
        <taxon>Mycolicibacillus</taxon>
    </lineage>
</organism>
<dbReference type="InterPro" id="IPR046576">
    <property type="entry name" value="DUF6636"/>
</dbReference>